<proteinExistence type="predicted"/>
<reference evidence="2" key="1">
    <citation type="submission" date="2023-10" db="EMBL/GenBank/DDBJ databases">
        <title>Chromosome-level genome of the transformable northern wattle, Acacia crassicarpa.</title>
        <authorList>
            <person name="Massaro I."/>
            <person name="Sinha N.R."/>
            <person name="Poethig S."/>
            <person name="Leichty A.R."/>
        </authorList>
    </citation>
    <scope>NUCLEOTIDE SEQUENCE</scope>
    <source>
        <strain evidence="2">Acra3RX</strain>
        <tissue evidence="2">Leaf</tissue>
    </source>
</reference>
<name>A0AAE1MUI0_9FABA</name>
<feature type="compositionally biased region" description="Polar residues" evidence="1">
    <location>
        <begin position="22"/>
        <end position="35"/>
    </location>
</feature>
<evidence type="ECO:0000313" key="3">
    <source>
        <dbReference type="Proteomes" id="UP001293593"/>
    </source>
</evidence>
<keyword evidence="3" id="KW-1185">Reference proteome</keyword>
<sequence>MDRHNDQHPACQGYEDIKSQRHSNNSCSGASTPGNATDVFSKMGSSRVSKKHEMGLSCSDADLQRLTTEGAEAHEKEGEMVYGMARI</sequence>
<dbReference type="EMBL" id="JAWXYG010000004">
    <property type="protein sequence ID" value="KAK4275018.1"/>
    <property type="molecule type" value="Genomic_DNA"/>
</dbReference>
<evidence type="ECO:0000313" key="2">
    <source>
        <dbReference type="EMBL" id="KAK4275018.1"/>
    </source>
</evidence>
<organism evidence="2 3">
    <name type="scientific">Acacia crassicarpa</name>
    <name type="common">northern wattle</name>
    <dbReference type="NCBI Taxonomy" id="499986"/>
    <lineage>
        <taxon>Eukaryota</taxon>
        <taxon>Viridiplantae</taxon>
        <taxon>Streptophyta</taxon>
        <taxon>Embryophyta</taxon>
        <taxon>Tracheophyta</taxon>
        <taxon>Spermatophyta</taxon>
        <taxon>Magnoliopsida</taxon>
        <taxon>eudicotyledons</taxon>
        <taxon>Gunneridae</taxon>
        <taxon>Pentapetalae</taxon>
        <taxon>rosids</taxon>
        <taxon>fabids</taxon>
        <taxon>Fabales</taxon>
        <taxon>Fabaceae</taxon>
        <taxon>Caesalpinioideae</taxon>
        <taxon>mimosoid clade</taxon>
        <taxon>Acacieae</taxon>
        <taxon>Acacia</taxon>
    </lineage>
</organism>
<gene>
    <name evidence="2" type="ORF">QN277_018161</name>
</gene>
<feature type="region of interest" description="Disordered" evidence="1">
    <location>
        <begin position="1"/>
        <end position="56"/>
    </location>
</feature>
<dbReference type="Proteomes" id="UP001293593">
    <property type="component" value="Unassembled WGS sequence"/>
</dbReference>
<evidence type="ECO:0000256" key="1">
    <source>
        <dbReference type="SAM" id="MobiDB-lite"/>
    </source>
</evidence>
<dbReference type="AlphaFoldDB" id="A0AAE1MUI0"/>
<accession>A0AAE1MUI0</accession>
<protein>
    <submittedName>
        <fullName evidence="2">Uncharacterized protein</fullName>
    </submittedName>
</protein>
<comment type="caution">
    <text evidence="2">The sequence shown here is derived from an EMBL/GenBank/DDBJ whole genome shotgun (WGS) entry which is preliminary data.</text>
</comment>